<dbReference type="PANTHER" id="PTHR32322:SF9">
    <property type="entry name" value="AMINO-ACID METABOLITE EFFLUX PUMP-RELATED"/>
    <property type="match status" value="1"/>
</dbReference>
<dbReference type="InterPro" id="IPR000620">
    <property type="entry name" value="EamA_dom"/>
</dbReference>
<gene>
    <name evidence="7" type="ORF">H4O21_13505</name>
</gene>
<dbReference type="SUPFAM" id="SSF103481">
    <property type="entry name" value="Multidrug resistance efflux transporter EmrE"/>
    <property type="match status" value="2"/>
</dbReference>
<keyword evidence="3 5" id="KW-1133">Transmembrane helix</keyword>
<evidence type="ECO:0000256" key="1">
    <source>
        <dbReference type="ARBA" id="ARBA00004141"/>
    </source>
</evidence>
<keyword evidence="4 5" id="KW-0472">Membrane</keyword>
<evidence type="ECO:0000313" key="7">
    <source>
        <dbReference type="EMBL" id="MBB1487627.1"/>
    </source>
</evidence>
<protein>
    <submittedName>
        <fullName evidence="7">DMT family transporter</fullName>
    </submittedName>
</protein>
<feature type="transmembrane region" description="Helical" evidence="5">
    <location>
        <begin position="128"/>
        <end position="147"/>
    </location>
</feature>
<feature type="transmembrane region" description="Helical" evidence="5">
    <location>
        <begin position="154"/>
        <end position="172"/>
    </location>
</feature>
<feature type="transmembrane region" description="Helical" evidence="5">
    <location>
        <begin position="270"/>
        <end position="289"/>
    </location>
</feature>
<dbReference type="GO" id="GO:0016020">
    <property type="term" value="C:membrane"/>
    <property type="evidence" value="ECO:0007669"/>
    <property type="project" value="UniProtKB-SubCell"/>
</dbReference>
<proteinExistence type="predicted"/>
<evidence type="ECO:0000259" key="6">
    <source>
        <dbReference type="Pfam" id="PF00892"/>
    </source>
</evidence>
<feature type="domain" description="EamA" evidence="6">
    <location>
        <begin position="181"/>
        <end position="312"/>
    </location>
</feature>
<accession>A0A839IT68</accession>
<keyword evidence="8" id="KW-1185">Reference proteome</keyword>
<feature type="transmembrane region" description="Helical" evidence="5">
    <location>
        <begin position="106"/>
        <end position="122"/>
    </location>
</feature>
<dbReference type="InterPro" id="IPR050638">
    <property type="entry name" value="AA-Vitamin_Transporters"/>
</dbReference>
<feature type="transmembrane region" description="Helical" evidence="5">
    <location>
        <begin position="295"/>
        <end position="313"/>
    </location>
</feature>
<dbReference type="Pfam" id="PF00892">
    <property type="entry name" value="EamA"/>
    <property type="match status" value="1"/>
</dbReference>
<feature type="transmembrane region" description="Helical" evidence="5">
    <location>
        <begin position="211"/>
        <end position="233"/>
    </location>
</feature>
<evidence type="ECO:0000256" key="4">
    <source>
        <dbReference type="ARBA" id="ARBA00023136"/>
    </source>
</evidence>
<keyword evidence="2 5" id="KW-0812">Transmembrane</keyword>
<sequence>MKTGNILLVILALSALAANSVLCRLALGDTLIDPVSFTLVRLGSGILILMLILARVRKREQQRVSIPVEHRSLLDGIPVVKRWSQRFSDRSKDLLSVLSSRGGNRAAIMLFVYAICFSVAYLDLDTGTGALILFGSVQLTMIAYSLIKGQKLALMEWLGLLIAFAGFIYLVLPGLSTPSLMGFVLMTLAGIAWGFYTLAGKESNDPVADTAANFFRTWPLLLLTGIWLLWQGAEMTPKGFLLALISGAITSGLGYVLWYRVLRLFTATQAGVLQLLVPVIAAMGGVIFVAEPVTINLVIASVAILGGITLVIYGRKPV</sequence>
<evidence type="ECO:0000256" key="5">
    <source>
        <dbReference type="SAM" id="Phobius"/>
    </source>
</evidence>
<reference evidence="7 8" key="1">
    <citation type="submission" date="2020-08" db="EMBL/GenBank/DDBJ databases">
        <title>Oceanospirillum sp. nov. isolated from marine sediment.</title>
        <authorList>
            <person name="Ji X."/>
        </authorList>
    </citation>
    <scope>NUCLEOTIDE SEQUENCE [LARGE SCALE GENOMIC DNA]</scope>
    <source>
        <strain evidence="7 8">D5</strain>
    </source>
</reference>
<dbReference type="Proteomes" id="UP000565262">
    <property type="component" value="Unassembled WGS sequence"/>
</dbReference>
<evidence type="ECO:0000256" key="2">
    <source>
        <dbReference type="ARBA" id="ARBA00022692"/>
    </source>
</evidence>
<comment type="subcellular location">
    <subcellularLocation>
        <location evidence="1">Membrane</location>
        <topology evidence="1">Multi-pass membrane protein</topology>
    </subcellularLocation>
</comment>
<feature type="transmembrane region" description="Helical" evidence="5">
    <location>
        <begin position="38"/>
        <end position="56"/>
    </location>
</feature>
<comment type="caution">
    <text evidence="7">The sequence shown here is derived from an EMBL/GenBank/DDBJ whole genome shotgun (WGS) entry which is preliminary data.</text>
</comment>
<evidence type="ECO:0000313" key="8">
    <source>
        <dbReference type="Proteomes" id="UP000565262"/>
    </source>
</evidence>
<dbReference type="RefSeq" id="WP_182809405.1">
    <property type="nucleotide sequence ID" value="NZ_JACJFM010000017.1"/>
</dbReference>
<feature type="transmembrane region" description="Helical" evidence="5">
    <location>
        <begin position="178"/>
        <end position="199"/>
    </location>
</feature>
<feature type="transmembrane region" description="Helical" evidence="5">
    <location>
        <begin position="239"/>
        <end position="258"/>
    </location>
</feature>
<name>A0A839IT68_9GAMM</name>
<organism evidence="7 8">
    <name type="scientific">Oceanospirillum sediminis</name>
    <dbReference type="NCBI Taxonomy" id="2760088"/>
    <lineage>
        <taxon>Bacteria</taxon>
        <taxon>Pseudomonadati</taxon>
        <taxon>Pseudomonadota</taxon>
        <taxon>Gammaproteobacteria</taxon>
        <taxon>Oceanospirillales</taxon>
        <taxon>Oceanospirillaceae</taxon>
        <taxon>Oceanospirillum</taxon>
    </lineage>
</organism>
<dbReference type="InterPro" id="IPR037185">
    <property type="entry name" value="EmrE-like"/>
</dbReference>
<dbReference type="AlphaFoldDB" id="A0A839IT68"/>
<evidence type="ECO:0000256" key="3">
    <source>
        <dbReference type="ARBA" id="ARBA00022989"/>
    </source>
</evidence>
<dbReference type="EMBL" id="JACJFM010000017">
    <property type="protein sequence ID" value="MBB1487627.1"/>
    <property type="molecule type" value="Genomic_DNA"/>
</dbReference>
<dbReference type="PANTHER" id="PTHR32322">
    <property type="entry name" value="INNER MEMBRANE TRANSPORTER"/>
    <property type="match status" value="1"/>
</dbReference>